<comment type="caution">
    <text evidence="3">The sequence shown here is derived from an EMBL/GenBank/DDBJ whole genome shotgun (WGS) entry which is preliminary data.</text>
</comment>
<dbReference type="Proteomes" id="UP000019141">
    <property type="component" value="Unassembled WGS sequence"/>
</dbReference>
<sequence>MLKFFVLSAMMAVLICAPMSQAKTPDGRTPAEETVCDELEGALYGLCVAFCEAMDCDYSDHMASDRACERVLTNFMKHSPEAFPPCMDFDNDGGDEPGEPGGEGDEGDEGGEGGEGGEEENPNPPDEPES</sequence>
<keyword evidence="2" id="KW-0732">Signal</keyword>
<feature type="region of interest" description="Disordered" evidence="1">
    <location>
        <begin position="83"/>
        <end position="130"/>
    </location>
</feature>
<evidence type="ECO:0000313" key="3">
    <source>
        <dbReference type="EMBL" id="ETW95221.1"/>
    </source>
</evidence>
<gene>
    <name evidence="3" type="ORF">ETSY1_31500</name>
</gene>
<feature type="compositionally biased region" description="Acidic residues" evidence="1">
    <location>
        <begin position="89"/>
        <end position="130"/>
    </location>
</feature>
<evidence type="ECO:0000313" key="4">
    <source>
        <dbReference type="Proteomes" id="UP000019141"/>
    </source>
</evidence>
<feature type="chain" id="PRO_5004844676" evidence="2">
    <location>
        <begin position="23"/>
        <end position="130"/>
    </location>
</feature>
<protein>
    <submittedName>
        <fullName evidence="3">Uncharacterized protein</fullName>
    </submittedName>
</protein>
<keyword evidence="4" id="KW-1185">Reference proteome</keyword>
<proteinExistence type="predicted"/>
<feature type="signal peptide" evidence="2">
    <location>
        <begin position="1"/>
        <end position="22"/>
    </location>
</feature>
<evidence type="ECO:0000256" key="2">
    <source>
        <dbReference type="SAM" id="SignalP"/>
    </source>
</evidence>
<evidence type="ECO:0000256" key="1">
    <source>
        <dbReference type="SAM" id="MobiDB-lite"/>
    </source>
</evidence>
<reference evidence="3 4" key="1">
    <citation type="journal article" date="2014" name="Nature">
        <title>An environmental bacterial taxon with a large and distinct metabolic repertoire.</title>
        <authorList>
            <person name="Wilson M.C."/>
            <person name="Mori T."/>
            <person name="Ruckert C."/>
            <person name="Uria A.R."/>
            <person name="Helf M.J."/>
            <person name="Takada K."/>
            <person name="Gernert C."/>
            <person name="Steffens U.A."/>
            <person name="Heycke N."/>
            <person name="Schmitt S."/>
            <person name="Rinke C."/>
            <person name="Helfrich E.J."/>
            <person name="Brachmann A.O."/>
            <person name="Gurgui C."/>
            <person name="Wakimoto T."/>
            <person name="Kracht M."/>
            <person name="Crusemann M."/>
            <person name="Hentschel U."/>
            <person name="Abe I."/>
            <person name="Matsunaga S."/>
            <person name="Kalinowski J."/>
            <person name="Takeyama H."/>
            <person name="Piel J."/>
        </authorList>
    </citation>
    <scope>NUCLEOTIDE SEQUENCE [LARGE SCALE GENOMIC DNA]</scope>
    <source>
        <strain evidence="4">TSY1</strain>
    </source>
</reference>
<organism evidence="3 4">
    <name type="scientific">Entotheonella factor</name>
    <dbReference type="NCBI Taxonomy" id="1429438"/>
    <lineage>
        <taxon>Bacteria</taxon>
        <taxon>Pseudomonadati</taxon>
        <taxon>Nitrospinota/Tectimicrobiota group</taxon>
        <taxon>Candidatus Tectimicrobiota</taxon>
        <taxon>Candidatus Entotheonellia</taxon>
        <taxon>Candidatus Entotheonellales</taxon>
        <taxon>Candidatus Entotheonellaceae</taxon>
        <taxon>Candidatus Entotheonella</taxon>
    </lineage>
</organism>
<name>W4LD30_ENTF1</name>
<accession>W4LD30</accession>
<dbReference type="PATRIC" id="fig|1429438.4.peg.5980"/>
<dbReference type="HOGENOM" id="CLU_1934190_0_0_7"/>
<dbReference type="AlphaFoldDB" id="W4LD30"/>
<dbReference type="EMBL" id="AZHW01000942">
    <property type="protein sequence ID" value="ETW95221.1"/>
    <property type="molecule type" value="Genomic_DNA"/>
</dbReference>